<feature type="compositionally biased region" description="Polar residues" evidence="13">
    <location>
        <begin position="169"/>
        <end position="185"/>
    </location>
</feature>
<protein>
    <recommendedName>
        <fullName evidence="3">RING-type E3 ubiquitin transferase</fullName>
        <ecNumber evidence="3">2.3.2.27</ecNumber>
    </recommendedName>
</protein>
<evidence type="ECO:0000256" key="2">
    <source>
        <dbReference type="ARBA" id="ARBA00004141"/>
    </source>
</evidence>
<evidence type="ECO:0000256" key="4">
    <source>
        <dbReference type="ARBA" id="ARBA00022679"/>
    </source>
</evidence>
<dbReference type="Proteomes" id="UP000030744">
    <property type="component" value="Unassembled WGS sequence"/>
</dbReference>
<feature type="compositionally biased region" description="Low complexity" evidence="13">
    <location>
        <begin position="11"/>
        <end position="41"/>
    </location>
</feature>
<dbReference type="SMART" id="SM00744">
    <property type="entry name" value="RINGv"/>
    <property type="match status" value="1"/>
</dbReference>
<gene>
    <name evidence="15" type="ORF">EMH_0002140</name>
</gene>
<evidence type="ECO:0000256" key="7">
    <source>
        <dbReference type="ARBA" id="ARBA00022771"/>
    </source>
</evidence>
<evidence type="ECO:0000313" key="16">
    <source>
        <dbReference type="Proteomes" id="UP000030744"/>
    </source>
</evidence>
<dbReference type="PANTHER" id="PTHR45977:SF4">
    <property type="entry name" value="RING-TYPE DOMAIN-CONTAINING PROTEIN"/>
    <property type="match status" value="1"/>
</dbReference>
<dbReference type="GO" id="GO:0006511">
    <property type="term" value="P:ubiquitin-dependent protein catabolic process"/>
    <property type="evidence" value="ECO:0007669"/>
    <property type="project" value="TreeGrafter"/>
</dbReference>
<keyword evidence="4" id="KW-0808">Transferase</keyword>
<feature type="region of interest" description="Disordered" evidence="13">
    <location>
        <begin position="104"/>
        <end position="192"/>
    </location>
</feature>
<dbReference type="GO" id="GO:0061630">
    <property type="term" value="F:ubiquitin protein ligase activity"/>
    <property type="evidence" value="ECO:0007669"/>
    <property type="project" value="UniProtKB-EC"/>
</dbReference>
<dbReference type="EMBL" id="HG736548">
    <property type="protein sequence ID" value="CDJ36668.1"/>
    <property type="molecule type" value="Genomic_DNA"/>
</dbReference>
<dbReference type="SMART" id="SM00184">
    <property type="entry name" value="RING"/>
    <property type="match status" value="1"/>
</dbReference>
<keyword evidence="8" id="KW-0833">Ubl conjugation pathway</keyword>
<evidence type="ECO:0000259" key="14">
    <source>
        <dbReference type="PROSITE" id="PS50089"/>
    </source>
</evidence>
<dbReference type="VEuPathDB" id="ToxoDB:EMH_0002140"/>
<dbReference type="GO" id="GO:0016567">
    <property type="term" value="P:protein ubiquitination"/>
    <property type="evidence" value="ECO:0007669"/>
    <property type="project" value="TreeGrafter"/>
</dbReference>
<dbReference type="GO" id="GO:0016020">
    <property type="term" value="C:membrane"/>
    <property type="evidence" value="ECO:0007669"/>
    <property type="project" value="UniProtKB-SubCell"/>
</dbReference>
<feature type="domain" description="RING-type" evidence="14">
    <location>
        <begin position="552"/>
        <end position="595"/>
    </location>
</feature>
<evidence type="ECO:0000313" key="15">
    <source>
        <dbReference type="EMBL" id="CDJ36668.1"/>
    </source>
</evidence>
<evidence type="ECO:0000256" key="9">
    <source>
        <dbReference type="ARBA" id="ARBA00022833"/>
    </source>
</evidence>
<dbReference type="InterPro" id="IPR011016">
    <property type="entry name" value="Znf_RING-CH"/>
</dbReference>
<dbReference type="RefSeq" id="XP_037878956.1">
    <property type="nucleotide sequence ID" value="XM_038023102.1"/>
</dbReference>
<dbReference type="SUPFAM" id="SSF57850">
    <property type="entry name" value="RING/U-box"/>
    <property type="match status" value="1"/>
</dbReference>
<evidence type="ECO:0000256" key="13">
    <source>
        <dbReference type="SAM" id="MobiDB-lite"/>
    </source>
</evidence>
<organism evidence="15 16">
    <name type="scientific">Eimeria mitis</name>
    <dbReference type="NCBI Taxonomy" id="44415"/>
    <lineage>
        <taxon>Eukaryota</taxon>
        <taxon>Sar</taxon>
        <taxon>Alveolata</taxon>
        <taxon>Apicomplexa</taxon>
        <taxon>Conoidasida</taxon>
        <taxon>Coccidia</taxon>
        <taxon>Eucoccidiorida</taxon>
        <taxon>Eimeriorina</taxon>
        <taxon>Eimeriidae</taxon>
        <taxon>Eimeria</taxon>
    </lineage>
</organism>
<feature type="region of interest" description="Disordered" evidence="13">
    <location>
        <begin position="1"/>
        <end position="80"/>
    </location>
</feature>
<evidence type="ECO:0000256" key="5">
    <source>
        <dbReference type="ARBA" id="ARBA00022692"/>
    </source>
</evidence>
<feature type="region of interest" description="Disordered" evidence="13">
    <location>
        <begin position="495"/>
        <end position="545"/>
    </location>
</feature>
<evidence type="ECO:0000256" key="8">
    <source>
        <dbReference type="ARBA" id="ARBA00022786"/>
    </source>
</evidence>
<dbReference type="PROSITE" id="PS50089">
    <property type="entry name" value="ZF_RING_2"/>
    <property type="match status" value="1"/>
</dbReference>
<dbReference type="GO" id="GO:0008270">
    <property type="term" value="F:zinc ion binding"/>
    <property type="evidence" value="ECO:0007669"/>
    <property type="project" value="UniProtKB-KW"/>
</dbReference>
<evidence type="ECO:0000256" key="10">
    <source>
        <dbReference type="ARBA" id="ARBA00022989"/>
    </source>
</evidence>
<name>U6KMI6_9EIME</name>
<comment type="subcellular location">
    <subcellularLocation>
        <location evidence="2">Membrane</location>
        <topology evidence="2">Multi-pass membrane protein</topology>
    </subcellularLocation>
</comment>
<dbReference type="CDD" id="cd16454">
    <property type="entry name" value="RING-H2_PA-TM-RING"/>
    <property type="match status" value="1"/>
</dbReference>
<dbReference type="AlphaFoldDB" id="U6KMI6"/>
<keyword evidence="6" id="KW-0479">Metal-binding</keyword>
<dbReference type="InterPro" id="IPR001841">
    <property type="entry name" value="Znf_RING"/>
</dbReference>
<accession>U6KMI6</accession>
<comment type="catalytic activity">
    <reaction evidence="1">
        <text>S-ubiquitinyl-[E2 ubiquitin-conjugating enzyme]-L-cysteine + [acceptor protein]-L-lysine = [E2 ubiquitin-conjugating enzyme]-L-cysteine + N(6)-ubiquitinyl-[acceptor protein]-L-lysine.</text>
        <dbReference type="EC" id="2.3.2.27"/>
    </reaction>
</comment>
<keyword evidence="16" id="KW-1185">Reference proteome</keyword>
<keyword evidence="11" id="KW-0472">Membrane</keyword>
<evidence type="ECO:0000256" key="6">
    <source>
        <dbReference type="ARBA" id="ARBA00022723"/>
    </source>
</evidence>
<dbReference type="Pfam" id="PF13639">
    <property type="entry name" value="zf-RING_2"/>
    <property type="match status" value="1"/>
</dbReference>
<proteinExistence type="predicted"/>
<sequence>MQGAGGRRAWPGSGSPGAPRGRPAGGPSSWAPTAPPAFVLLPPVPQASGSRLGRQQLSSPVGSALPNPTTPPTIPNIAPRYRQSRGDMSLFAPVDRRVIAQAAGSSLRRQDSGGFRVGTEGAPTRHNSQTTLRSPAARVEQRGVAALHGSSSASATRMARHTAGPSSERLPSNTVGRSQPGSGSHSRTRHTAENLFDEVFDAFGPMSFMDDQVAGSGLARLPTLEEMEERMRRSSENSFSGGSALPYTSVRGPPSTRGFPFVSALQRPGSGATNHRSHSHEPRSRVSVIDERYLWSGGGARPRRSREGSSDFLRTPGRSEGTSLFDSVFGESLGARIHRGVAANMVRSFLSSLAGPLELPWRGPWEVRVGLSLPTGLRAEHQRHFRRVIGGRRPPFVLFAAASADPANFDLFEHNLGWFLDEIECSFALDDLDDLEAPLMLVVSGGDAGDGDDFVPQIWADANGTRVTLQQLSEARCLRDNLGQHTFKWTFGKAEQGHGHSTTAHGVNAPAGTGGGRSQQTQRGRTLDASTDAATEDSDAGAQTETHNGYDCCICLSAFEPGDVLLTLRCLHIFHERCIDRWIMTSHSVKCPLCSTKIAESPSNDQVDA</sequence>
<keyword evidence="9" id="KW-0862">Zinc</keyword>
<dbReference type="Gene3D" id="3.30.40.10">
    <property type="entry name" value="Zinc/RING finger domain, C3HC4 (zinc finger)"/>
    <property type="match status" value="1"/>
</dbReference>
<feature type="region of interest" description="Disordered" evidence="13">
    <location>
        <begin position="297"/>
        <end position="318"/>
    </location>
</feature>
<evidence type="ECO:0000256" key="11">
    <source>
        <dbReference type="ARBA" id="ARBA00023136"/>
    </source>
</evidence>
<evidence type="ECO:0000256" key="3">
    <source>
        <dbReference type="ARBA" id="ARBA00012483"/>
    </source>
</evidence>
<dbReference type="PANTHER" id="PTHR45977">
    <property type="entry name" value="TARGET OF ERK KINASE MPK-1"/>
    <property type="match status" value="1"/>
</dbReference>
<keyword evidence="5" id="KW-0812">Transmembrane</keyword>
<keyword evidence="10" id="KW-1133">Transmembrane helix</keyword>
<dbReference type="EC" id="2.3.2.27" evidence="3"/>
<dbReference type="GeneID" id="60403690"/>
<keyword evidence="7 12" id="KW-0863">Zinc-finger</keyword>
<reference evidence="15" key="2">
    <citation type="submission" date="2013-10" db="EMBL/GenBank/DDBJ databases">
        <authorList>
            <person name="Aslett M."/>
        </authorList>
    </citation>
    <scope>NUCLEOTIDE SEQUENCE [LARGE SCALE GENOMIC DNA]</scope>
    <source>
        <strain evidence="15">Houghton</strain>
    </source>
</reference>
<evidence type="ECO:0000256" key="1">
    <source>
        <dbReference type="ARBA" id="ARBA00000900"/>
    </source>
</evidence>
<dbReference type="InterPro" id="IPR013083">
    <property type="entry name" value="Znf_RING/FYVE/PHD"/>
</dbReference>
<feature type="compositionally biased region" description="Low complexity" evidence="13">
    <location>
        <begin position="518"/>
        <end position="533"/>
    </location>
</feature>
<evidence type="ECO:0000256" key="12">
    <source>
        <dbReference type="PROSITE-ProRule" id="PRU00175"/>
    </source>
</evidence>
<dbReference type="OrthoDB" id="9984778at2759"/>
<reference evidence="15" key="1">
    <citation type="submission" date="2013-10" db="EMBL/GenBank/DDBJ databases">
        <title>Genomic analysis of the causative agents of coccidiosis in chickens.</title>
        <authorList>
            <person name="Reid A.J."/>
            <person name="Blake D."/>
            <person name="Billington K."/>
            <person name="Browne H."/>
            <person name="Dunn M."/>
            <person name="Hung S."/>
            <person name="Kawahara F."/>
            <person name="Miranda-Saavedra D."/>
            <person name="Mourier T."/>
            <person name="Nagra H."/>
            <person name="Otto T.D."/>
            <person name="Rawlings N."/>
            <person name="Sanchez A."/>
            <person name="Sanders M."/>
            <person name="Subramaniam C."/>
            <person name="Tay Y."/>
            <person name="Dear P."/>
            <person name="Doerig C."/>
            <person name="Gruber A."/>
            <person name="Parkinson J."/>
            <person name="Shirley M."/>
            <person name="Wan K.L."/>
            <person name="Berriman M."/>
            <person name="Tomley F."/>
            <person name="Pain A."/>
        </authorList>
    </citation>
    <scope>NUCLEOTIDE SEQUENCE [LARGE SCALE GENOMIC DNA]</scope>
    <source>
        <strain evidence="15">Houghton</strain>
    </source>
</reference>